<dbReference type="Pfam" id="PF01790">
    <property type="entry name" value="LGT"/>
    <property type="match status" value="1"/>
</dbReference>
<keyword evidence="4" id="KW-0676">Redox-active center</keyword>
<proteinExistence type="predicted"/>
<feature type="transmembrane region" description="Helical" evidence="5">
    <location>
        <begin position="83"/>
        <end position="100"/>
    </location>
</feature>
<dbReference type="GO" id="GO:0042158">
    <property type="term" value="P:lipoprotein biosynthetic process"/>
    <property type="evidence" value="ECO:0007669"/>
    <property type="project" value="InterPro"/>
</dbReference>
<keyword evidence="5" id="KW-0812">Transmembrane</keyword>
<organism evidence="7 8">
    <name type="scientific">Pseudomonas segetis</name>
    <dbReference type="NCBI Taxonomy" id="298908"/>
    <lineage>
        <taxon>Bacteria</taxon>
        <taxon>Pseudomonadati</taxon>
        <taxon>Pseudomonadota</taxon>
        <taxon>Gammaproteobacteria</taxon>
        <taxon>Pseudomonadales</taxon>
        <taxon>Pseudomonadaceae</taxon>
        <taxon>Pseudomonas</taxon>
    </lineage>
</organism>
<dbReference type="PANTHER" id="PTHR42852:SF6">
    <property type="entry name" value="THIOL:DISULFIDE INTERCHANGE PROTEIN DSBE"/>
    <property type="match status" value="1"/>
</dbReference>
<sequence length="271" mass="29851">MLSVNLGPLTMSVAHLLLLGSLLVATLVGWWVGRNAGSNPENRLFLMFLAGVLGARCAFVVRYFEQFKSDPWQVIDLRDGGFIAWPGILLALLLGLYWLVRQPPMRRPLAMALVAGLLAWGSGSAVMRALEQGTRLPDVALTTQDGKAVELSDYVGKPLVVNLWATWCPPCRREMPVLAAAQERHADVTFLFVNQGETEDEIKRFLNAGQLNMDNVLLDSHARLGPMLGSRALPTTVFYDAQGRQLGSHLGELSEASLLQVLDLFKKDDKQ</sequence>
<evidence type="ECO:0000256" key="5">
    <source>
        <dbReference type="SAM" id="Phobius"/>
    </source>
</evidence>
<feature type="domain" description="Thioredoxin" evidence="6">
    <location>
        <begin position="130"/>
        <end position="267"/>
    </location>
</feature>
<evidence type="ECO:0000256" key="3">
    <source>
        <dbReference type="ARBA" id="ARBA00023157"/>
    </source>
</evidence>
<accession>A0A239CKK4</accession>
<evidence type="ECO:0000256" key="4">
    <source>
        <dbReference type="ARBA" id="ARBA00023284"/>
    </source>
</evidence>
<keyword evidence="2" id="KW-0201">Cytochrome c-type biogenesis</keyword>
<dbReference type="CDD" id="cd02966">
    <property type="entry name" value="TlpA_like_family"/>
    <property type="match status" value="1"/>
</dbReference>
<protein>
    <submittedName>
        <fullName evidence="7">Thiol-disulfide isomerase or thioredoxin</fullName>
    </submittedName>
</protein>
<dbReference type="InterPro" id="IPR001640">
    <property type="entry name" value="Lgt"/>
</dbReference>
<dbReference type="InterPro" id="IPR017937">
    <property type="entry name" value="Thioredoxin_CS"/>
</dbReference>
<keyword evidence="5" id="KW-1133">Transmembrane helix</keyword>
<evidence type="ECO:0000313" key="8">
    <source>
        <dbReference type="Proteomes" id="UP000242915"/>
    </source>
</evidence>
<evidence type="ECO:0000259" key="6">
    <source>
        <dbReference type="PROSITE" id="PS51352"/>
    </source>
</evidence>
<dbReference type="GO" id="GO:0016853">
    <property type="term" value="F:isomerase activity"/>
    <property type="evidence" value="ECO:0007669"/>
    <property type="project" value="UniProtKB-KW"/>
</dbReference>
<reference evidence="8" key="1">
    <citation type="submission" date="2017-06" db="EMBL/GenBank/DDBJ databases">
        <authorList>
            <person name="Varghese N."/>
            <person name="Submissions S."/>
        </authorList>
    </citation>
    <scope>NUCLEOTIDE SEQUENCE [LARGE SCALE GENOMIC DNA]</scope>
    <source>
        <strain evidence="8">CIP 108523</strain>
    </source>
</reference>
<evidence type="ECO:0000256" key="2">
    <source>
        <dbReference type="ARBA" id="ARBA00022748"/>
    </source>
</evidence>
<dbReference type="InterPro" id="IPR000866">
    <property type="entry name" value="AhpC/TSA"/>
</dbReference>
<evidence type="ECO:0000313" key="7">
    <source>
        <dbReference type="EMBL" id="SNS20228.1"/>
    </source>
</evidence>
<dbReference type="RefSeq" id="WP_089359477.1">
    <property type="nucleotide sequence ID" value="NZ_FZOG01000002.1"/>
</dbReference>
<dbReference type="InterPro" id="IPR036249">
    <property type="entry name" value="Thioredoxin-like_sf"/>
</dbReference>
<dbReference type="Proteomes" id="UP000242915">
    <property type="component" value="Unassembled WGS sequence"/>
</dbReference>
<keyword evidence="3" id="KW-1015">Disulfide bond</keyword>
<gene>
    <name evidence="7" type="ORF">SAMN05216255_1746</name>
</gene>
<dbReference type="GO" id="GO:0016209">
    <property type="term" value="F:antioxidant activity"/>
    <property type="evidence" value="ECO:0007669"/>
    <property type="project" value="InterPro"/>
</dbReference>
<keyword evidence="5" id="KW-0472">Membrane</keyword>
<feature type="transmembrane region" description="Helical" evidence="5">
    <location>
        <begin position="12"/>
        <end position="32"/>
    </location>
</feature>
<dbReference type="AlphaFoldDB" id="A0A239CKK4"/>
<keyword evidence="8" id="KW-1185">Reference proteome</keyword>
<dbReference type="GO" id="GO:0030313">
    <property type="term" value="C:cell envelope"/>
    <property type="evidence" value="ECO:0007669"/>
    <property type="project" value="UniProtKB-SubCell"/>
</dbReference>
<dbReference type="PROSITE" id="PS00194">
    <property type="entry name" value="THIOREDOXIN_1"/>
    <property type="match status" value="1"/>
</dbReference>
<dbReference type="InterPro" id="IPR050553">
    <property type="entry name" value="Thioredoxin_ResA/DsbE_sf"/>
</dbReference>
<dbReference type="GO" id="GO:0017004">
    <property type="term" value="P:cytochrome complex assembly"/>
    <property type="evidence" value="ECO:0007669"/>
    <property type="project" value="UniProtKB-KW"/>
</dbReference>
<dbReference type="PANTHER" id="PTHR42852">
    <property type="entry name" value="THIOL:DISULFIDE INTERCHANGE PROTEIN DSBE"/>
    <property type="match status" value="1"/>
</dbReference>
<dbReference type="InterPro" id="IPR013766">
    <property type="entry name" value="Thioredoxin_domain"/>
</dbReference>
<dbReference type="Gene3D" id="3.40.30.10">
    <property type="entry name" value="Glutaredoxin"/>
    <property type="match status" value="1"/>
</dbReference>
<dbReference type="EMBL" id="FZOG01000002">
    <property type="protein sequence ID" value="SNS20228.1"/>
    <property type="molecule type" value="Genomic_DNA"/>
</dbReference>
<dbReference type="SUPFAM" id="SSF52833">
    <property type="entry name" value="Thioredoxin-like"/>
    <property type="match status" value="1"/>
</dbReference>
<dbReference type="GO" id="GO:0005886">
    <property type="term" value="C:plasma membrane"/>
    <property type="evidence" value="ECO:0007669"/>
    <property type="project" value="InterPro"/>
</dbReference>
<dbReference type="GO" id="GO:0015036">
    <property type="term" value="F:disulfide oxidoreductase activity"/>
    <property type="evidence" value="ECO:0007669"/>
    <property type="project" value="UniProtKB-ARBA"/>
</dbReference>
<dbReference type="PROSITE" id="PS51352">
    <property type="entry name" value="THIOREDOXIN_2"/>
    <property type="match status" value="1"/>
</dbReference>
<feature type="transmembrane region" description="Helical" evidence="5">
    <location>
        <begin position="44"/>
        <end position="63"/>
    </location>
</feature>
<dbReference type="GO" id="GO:0008961">
    <property type="term" value="F:phosphatidylglycerol-prolipoprotein diacylglyceryl transferase activity"/>
    <property type="evidence" value="ECO:0007669"/>
    <property type="project" value="InterPro"/>
</dbReference>
<evidence type="ECO:0000256" key="1">
    <source>
        <dbReference type="ARBA" id="ARBA00004196"/>
    </source>
</evidence>
<dbReference type="Pfam" id="PF00578">
    <property type="entry name" value="AhpC-TSA"/>
    <property type="match status" value="1"/>
</dbReference>
<keyword evidence="7" id="KW-0413">Isomerase</keyword>
<comment type="subcellular location">
    <subcellularLocation>
        <location evidence="1">Cell envelope</location>
    </subcellularLocation>
</comment>
<name>A0A239CKK4_9PSED</name>